<dbReference type="RefSeq" id="WP_284292457.1">
    <property type="nucleotide sequence ID" value="NZ_BSUK01000001.1"/>
</dbReference>
<feature type="transmembrane region" description="Helical" evidence="5">
    <location>
        <begin position="315"/>
        <end position="337"/>
    </location>
</feature>
<feature type="transmembrane region" description="Helical" evidence="5">
    <location>
        <begin position="54"/>
        <end position="76"/>
    </location>
</feature>
<keyword evidence="3 5" id="KW-1133">Transmembrane helix</keyword>
<evidence type="ECO:0000256" key="5">
    <source>
        <dbReference type="SAM" id="Phobius"/>
    </source>
</evidence>
<feature type="transmembrane region" description="Helical" evidence="5">
    <location>
        <begin position="176"/>
        <end position="197"/>
    </location>
</feature>
<dbReference type="PANTHER" id="PTHR23501">
    <property type="entry name" value="MAJOR FACILITATOR SUPERFAMILY"/>
    <property type="match status" value="1"/>
</dbReference>
<evidence type="ECO:0000256" key="1">
    <source>
        <dbReference type="ARBA" id="ARBA00004651"/>
    </source>
</evidence>
<dbReference type="PANTHER" id="PTHR23501:SF197">
    <property type="entry name" value="COMD"/>
    <property type="match status" value="1"/>
</dbReference>
<feature type="transmembrane region" description="Helical" evidence="5">
    <location>
        <begin position="146"/>
        <end position="164"/>
    </location>
</feature>
<dbReference type="Pfam" id="PF07690">
    <property type="entry name" value="MFS_1"/>
    <property type="match status" value="1"/>
</dbReference>
<keyword evidence="2 5" id="KW-0812">Transmembrane</keyword>
<dbReference type="EMBL" id="BSUK01000001">
    <property type="protein sequence ID" value="GMA23440.1"/>
    <property type="molecule type" value="Genomic_DNA"/>
</dbReference>
<evidence type="ECO:0000256" key="2">
    <source>
        <dbReference type="ARBA" id="ARBA00022692"/>
    </source>
</evidence>
<feature type="transmembrane region" description="Helical" evidence="5">
    <location>
        <begin position="368"/>
        <end position="386"/>
    </location>
</feature>
<dbReference type="InterPro" id="IPR036259">
    <property type="entry name" value="MFS_trans_sf"/>
</dbReference>
<evidence type="ECO:0000256" key="4">
    <source>
        <dbReference type="ARBA" id="ARBA00023136"/>
    </source>
</evidence>
<dbReference type="PROSITE" id="PS50850">
    <property type="entry name" value="MFS"/>
    <property type="match status" value="1"/>
</dbReference>
<feature type="transmembrane region" description="Helical" evidence="5">
    <location>
        <begin position="275"/>
        <end position="295"/>
    </location>
</feature>
<dbReference type="Proteomes" id="UP001157091">
    <property type="component" value="Unassembled WGS sequence"/>
</dbReference>
<feature type="transmembrane region" description="Helical" evidence="5">
    <location>
        <begin position="88"/>
        <end position="105"/>
    </location>
</feature>
<gene>
    <name evidence="7" type="ORF">GCM10025864_11990</name>
</gene>
<name>A0ABQ6HY60_9MICO</name>
<organism evidence="7 8">
    <name type="scientific">Luteimicrobium album</name>
    <dbReference type="NCBI Taxonomy" id="1054550"/>
    <lineage>
        <taxon>Bacteria</taxon>
        <taxon>Bacillati</taxon>
        <taxon>Actinomycetota</taxon>
        <taxon>Actinomycetes</taxon>
        <taxon>Micrococcales</taxon>
        <taxon>Luteimicrobium</taxon>
    </lineage>
</organism>
<dbReference type="Gene3D" id="1.20.1720.10">
    <property type="entry name" value="Multidrug resistance protein D"/>
    <property type="match status" value="1"/>
</dbReference>
<protein>
    <submittedName>
        <fullName evidence="7">MFS transporter</fullName>
    </submittedName>
</protein>
<sequence length="516" mass="51856">MTTTTRTEASPEASAPPLRIGLILTSLVLAIVPIQLDGLVAATAAPTIAGELGGFASIAWIATTYLLTMAVGTVLAGRLGDMFGRKRLLLLALVVFFAGSAWAGLSQAMGELIVARGLQGLGAGMALTTLLAVVADVAPPDKRARYSAALGAVAPFSMIIGPWVGGIVTDHLGWRWIFLLNLPIVALAIAGAALLLRLPAVSRSGRVDVAGLAAVSIASTGIVLAVTWGGHQYAWVSWQVVGAALVAAAAVVALVPIERRAAHPILPPDLFRNRAVVASIAVMFFGTGAILMGAMNYLPLYLQLVQGRSASSSGLLLLPLLLPAIAVAMVTGSWTTAPRRFRPAILAGTAVLVVACGLLATMDAGTSAWVTAGYMALAGAGVGFLFQTPLVLVQNTAAAREVGAATGAAQFLRTLGGAIGVGALGTVFTGTVTRHVDAALAGGSSGAPSGLDVASLTPEQLGTLPAAARDAVTSAVVAGSSAMFWVAAAGALAAVVAALLLPRVAATPADAVTRAK</sequence>
<evidence type="ECO:0000313" key="8">
    <source>
        <dbReference type="Proteomes" id="UP001157091"/>
    </source>
</evidence>
<reference evidence="8" key="1">
    <citation type="journal article" date="2019" name="Int. J. Syst. Evol. Microbiol.">
        <title>The Global Catalogue of Microorganisms (GCM) 10K type strain sequencing project: providing services to taxonomists for standard genome sequencing and annotation.</title>
        <authorList>
            <consortium name="The Broad Institute Genomics Platform"/>
            <consortium name="The Broad Institute Genome Sequencing Center for Infectious Disease"/>
            <person name="Wu L."/>
            <person name="Ma J."/>
        </authorList>
    </citation>
    <scope>NUCLEOTIDE SEQUENCE [LARGE SCALE GENOMIC DNA]</scope>
    <source>
        <strain evidence="8">NBRC 106348</strain>
    </source>
</reference>
<feature type="transmembrane region" description="Helical" evidence="5">
    <location>
        <begin position="209"/>
        <end position="229"/>
    </location>
</feature>
<evidence type="ECO:0000313" key="7">
    <source>
        <dbReference type="EMBL" id="GMA23440.1"/>
    </source>
</evidence>
<keyword evidence="8" id="KW-1185">Reference proteome</keyword>
<feature type="transmembrane region" description="Helical" evidence="5">
    <location>
        <begin position="20"/>
        <end position="42"/>
    </location>
</feature>
<dbReference type="InterPro" id="IPR011701">
    <property type="entry name" value="MFS"/>
</dbReference>
<feature type="transmembrane region" description="Helical" evidence="5">
    <location>
        <begin position="344"/>
        <end position="362"/>
    </location>
</feature>
<comment type="caution">
    <text evidence="7">The sequence shown here is derived from an EMBL/GenBank/DDBJ whole genome shotgun (WGS) entry which is preliminary data.</text>
</comment>
<proteinExistence type="predicted"/>
<evidence type="ECO:0000256" key="3">
    <source>
        <dbReference type="ARBA" id="ARBA00022989"/>
    </source>
</evidence>
<evidence type="ECO:0000259" key="6">
    <source>
        <dbReference type="PROSITE" id="PS50850"/>
    </source>
</evidence>
<accession>A0ABQ6HY60</accession>
<feature type="transmembrane region" description="Helical" evidence="5">
    <location>
        <begin position="482"/>
        <end position="501"/>
    </location>
</feature>
<feature type="domain" description="Major facilitator superfamily (MFS) profile" evidence="6">
    <location>
        <begin position="23"/>
        <end position="505"/>
    </location>
</feature>
<comment type="subcellular location">
    <subcellularLocation>
        <location evidence="1">Cell membrane</location>
        <topology evidence="1">Multi-pass membrane protein</topology>
    </subcellularLocation>
</comment>
<dbReference type="SUPFAM" id="SSF103473">
    <property type="entry name" value="MFS general substrate transporter"/>
    <property type="match status" value="1"/>
</dbReference>
<dbReference type="Gene3D" id="1.20.1250.20">
    <property type="entry name" value="MFS general substrate transporter like domains"/>
    <property type="match status" value="1"/>
</dbReference>
<feature type="transmembrane region" description="Helical" evidence="5">
    <location>
        <begin position="117"/>
        <end position="134"/>
    </location>
</feature>
<keyword evidence="4 5" id="KW-0472">Membrane</keyword>
<dbReference type="InterPro" id="IPR020846">
    <property type="entry name" value="MFS_dom"/>
</dbReference>
<feature type="transmembrane region" description="Helical" evidence="5">
    <location>
        <begin position="235"/>
        <end position="255"/>
    </location>
</feature>